<name>G8ZPD0_TORDE</name>
<protein>
    <recommendedName>
        <fullName evidence="7">C2 domain-containing protein</fullName>
    </recommendedName>
</protein>
<dbReference type="InterPro" id="IPR052811">
    <property type="entry name" value="Glucose_resp_signaling"/>
</dbReference>
<evidence type="ECO:0000259" key="2">
    <source>
        <dbReference type="PROSITE" id="PS50004"/>
    </source>
</evidence>
<feature type="domain" description="MHD1" evidence="3">
    <location>
        <begin position="616"/>
        <end position="734"/>
    </location>
</feature>
<dbReference type="InterPro" id="IPR014770">
    <property type="entry name" value="Munc13_1"/>
</dbReference>
<dbReference type="Pfam" id="PF00168">
    <property type="entry name" value="C2"/>
    <property type="match status" value="1"/>
</dbReference>
<dbReference type="PROSITE" id="PS50004">
    <property type="entry name" value="C2"/>
    <property type="match status" value="1"/>
</dbReference>
<dbReference type="InParanoid" id="G8ZPD0"/>
<keyword evidence="6" id="KW-1185">Reference proteome</keyword>
<evidence type="ECO:0000313" key="6">
    <source>
        <dbReference type="Proteomes" id="UP000005627"/>
    </source>
</evidence>
<organism evidence="5 6">
    <name type="scientific">Torulaspora delbrueckii</name>
    <name type="common">Yeast</name>
    <name type="synonym">Candida colliculosa</name>
    <dbReference type="NCBI Taxonomy" id="4950"/>
    <lineage>
        <taxon>Eukaryota</taxon>
        <taxon>Fungi</taxon>
        <taxon>Dikarya</taxon>
        <taxon>Ascomycota</taxon>
        <taxon>Saccharomycotina</taxon>
        <taxon>Saccharomycetes</taxon>
        <taxon>Saccharomycetales</taxon>
        <taxon>Saccharomycetaceae</taxon>
        <taxon>Torulaspora</taxon>
    </lineage>
</organism>
<evidence type="ECO:0000313" key="5">
    <source>
        <dbReference type="EMBL" id="CCE90474.1"/>
    </source>
</evidence>
<evidence type="ECO:0008006" key="7">
    <source>
        <dbReference type="Google" id="ProtNLM"/>
    </source>
</evidence>
<dbReference type="PROSITE" id="PS51259">
    <property type="entry name" value="MHD2"/>
    <property type="match status" value="1"/>
</dbReference>
<dbReference type="RefSeq" id="XP_003679685.1">
    <property type="nucleotide sequence ID" value="XM_003679637.1"/>
</dbReference>
<dbReference type="SMART" id="SM00239">
    <property type="entry name" value="C2"/>
    <property type="match status" value="1"/>
</dbReference>
<dbReference type="PROSITE" id="PS51258">
    <property type="entry name" value="MHD1"/>
    <property type="match status" value="1"/>
</dbReference>
<dbReference type="Proteomes" id="UP000005627">
    <property type="component" value="Chromosome 2"/>
</dbReference>
<proteinExistence type="predicted"/>
<accession>G8ZPD0</accession>
<dbReference type="GeneID" id="11500231"/>
<dbReference type="InterPro" id="IPR035892">
    <property type="entry name" value="C2_domain_sf"/>
</dbReference>
<dbReference type="SUPFAM" id="SSF49562">
    <property type="entry name" value="C2 domain (Calcium/lipid-binding domain, CaLB)"/>
    <property type="match status" value="1"/>
</dbReference>
<dbReference type="PANTHER" id="PTHR47263:SF1">
    <property type="entry name" value="C2 DOMAIN PROTEIN (AFU_ORTHOLOGUE AFUA_7G02350)"/>
    <property type="match status" value="1"/>
</dbReference>
<dbReference type="Gene3D" id="1.10.357.50">
    <property type="match status" value="1"/>
</dbReference>
<reference evidence="5 6" key="1">
    <citation type="journal article" date="2011" name="Proc. Natl. Acad. Sci. U.S.A.">
        <title>Evolutionary erosion of yeast sex chromosomes by mating-type switching accidents.</title>
        <authorList>
            <person name="Gordon J.L."/>
            <person name="Armisen D."/>
            <person name="Proux-Wera E."/>
            <person name="Oheigeartaigh S.S."/>
            <person name="Byrne K.P."/>
            <person name="Wolfe K.H."/>
        </authorList>
    </citation>
    <scope>NUCLEOTIDE SEQUENCE [LARGE SCALE GENOMIC DNA]</scope>
    <source>
        <strain evidence="6">ATCC 10662 / CBS 1146 / NBRC 0425 / NCYC 2629 / NRRL Y-866</strain>
    </source>
</reference>
<dbReference type="InterPro" id="IPR014772">
    <property type="entry name" value="Munc13_dom-2"/>
</dbReference>
<dbReference type="CDD" id="cd04043">
    <property type="entry name" value="C2_Munc13_fungal"/>
    <property type="match status" value="1"/>
</dbReference>
<dbReference type="Gene3D" id="1.20.58.1100">
    <property type="match status" value="1"/>
</dbReference>
<dbReference type="STRING" id="1076872.G8ZPD0"/>
<gene>
    <name evidence="5" type="primary">TDEL0B03450</name>
    <name evidence="5" type="ORF">TDEL_0B03450</name>
</gene>
<feature type="domain" description="C2" evidence="2">
    <location>
        <begin position="834"/>
        <end position="960"/>
    </location>
</feature>
<feature type="domain" description="MHD2" evidence="4">
    <location>
        <begin position="1038"/>
        <end position="1181"/>
    </location>
</feature>
<dbReference type="eggNOG" id="ENOG502QQWJ">
    <property type="taxonomic scope" value="Eukaryota"/>
</dbReference>
<evidence type="ECO:0000259" key="4">
    <source>
        <dbReference type="PROSITE" id="PS51259"/>
    </source>
</evidence>
<dbReference type="Gene3D" id="2.60.40.150">
    <property type="entry name" value="C2 domain"/>
    <property type="match status" value="1"/>
</dbReference>
<dbReference type="PANTHER" id="PTHR47263">
    <property type="entry name" value="ADENYLATE CYCLASE ACTIVATION PROTEIN GIT1"/>
    <property type="match status" value="1"/>
</dbReference>
<dbReference type="HOGENOM" id="CLU_003023_1_0_1"/>
<dbReference type="EMBL" id="HE616743">
    <property type="protein sequence ID" value="CCE90474.1"/>
    <property type="molecule type" value="Genomic_DNA"/>
</dbReference>
<feature type="compositionally biased region" description="Low complexity" evidence="1">
    <location>
        <begin position="1"/>
        <end position="17"/>
    </location>
</feature>
<evidence type="ECO:0000259" key="3">
    <source>
        <dbReference type="PROSITE" id="PS51258"/>
    </source>
</evidence>
<dbReference type="OrthoDB" id="2015333at2759"/>
<dbReference type="FunCoup" id="G8ZPD0">
    <property type="interactions" value="94"/>
</dbReference>
<sequence length="1306" mass="150382">MHRISSESSSVRYESNSPIPSLSQSYKAEIESADVYWYTLRLMVLEYVNEPRFQKMYVRKTTPQERQDEIVSTKHNRRVSWFSGSSVPNRGLDETDVVQKCLLKLEQRLSLIAMNKVKVGDDKLRRSLLKLYNDVFLNPDMGRIMKSVQRFEELIVYFTKASNGELNKLVVDDIQQELYKQVSYFIDLLIELAATDITPEIRAKLNQYKDSVKPSKKILKEYSPSTSRDHLPSSNLVDVTVKPTFRLNEVTHSSYFMKLFQKDPVSMQQDIIKVMNEAVNSVYCQELRLRKEKLNKDEVFDIEDFESERDFNLWKNFEVGETASLIDRFNVKGDHAASLNGSTVIIPPNARSTFVSLVCKILRDDSSQNSNTLNFSQAAMFFITKASKYWRLDYHSTFATLVYSAANLTILKEEDLNIQLAENVMNFIRVRILKTEDNMDTAVWNALDRREWLENLIYTANRCTNTIDYLLTALFSNTKPKFSSILAFYYSNIEADPSMVLYKQQSNALDRKMIKRFHRTIFKVSEQFYISLLDTVPKDDSIEIQHIQDVAEQIIEQVKSIQKRYNRPLLDKVMLAHECATVLIEAFGSDASTMIKRVEKYNISKRGESIAPADALEAYSIFKELRNIYSQIQPDKPFPCKLEKLFVKYVTILCDEVSGKILKVIDSSIKNETWEVVNEEANFSSSVFEIFKMINESIGLFKRLEWENDYQIAKVITFLLKSFSDGLHFYSNTLIRMIEDDLIQDDFDIQEDENKDPHEPRSSLIKSQHTWSFHGMKNALSSTPTVAVPRPYQFKNRTCVLLSNLESMIAKINDLDEQLNAERLSELVQNYETDRNKKRVSKGEEQQLHQLYTIRVIKADNIKGFSNEGLSNGLVSLVDTSKQREIGKTRVVRKSTNPNWDEEFEIEIPVNHVRSISMMVWHRPSGKFQSLGNYDLCGKCSLLLDPKRFTDDGFPNELTLELDTQGKLYLNVSLESEKIDALFSIGRAYRTLTRARDRAIELIISKFSAFVGYAFSRETLKKVCGANGTIPASNDAVYDAILPLFDYLNSNLNVLASTLSQDLLFKVMLRAWSCILKAADSLLLPPLSMARSKRLSGSKTFWGNAMSNALGNTYTVPGYGRALTQREMETTFAWLNALCVDFFHNNGEGPPLSALKNNHYQTLLLIPAYYDKSAVELKEEAERLSPNYLKFLRQMTFGTDTHRRLSKRLVTLARKGTVMANASKKSRTRVQKEIEREENDPLERSTETLDIIYRILMVKGELDYVHQQLSARTKVRKSIATEKLVKAAVKGQKLKYKNNIYRLCRS</sequence>
<feature type="region of interest" description="Disordered" evidence="1">
    <location>
        <begin position="1"/>
        <end position="21"/>
    </location>
</feature>
<dbReference type="KEGG" id="tdl:TDEL_0B03450"/>
<evidence type="ECO:0000256" key="1">
    <source>
        <dbReference type="SAM" id="MobiDB-lite"/>
    </source>
</evidence>
<dbReference type="InterPro" id="IPR000008">
    <property type="entry name" value="C2_dom"/>
</dbReference>